<feature type="compositionally biased region" description="Low complexity" evidence="1">
    <location>
        <begin position="517"/>
        <end position="536"/>
    </location>
</feature>
<feature type="compositionally biased region" description="Acidic residues" evidence="1">
    <location>
        <begin position="209"/>
        <end position="223"/>
    </location>
</feature>
<dbReference type="Pfam" id="PF23079">
    <property type="entry name" value="HTH_NOL4_2nd"/>
    <property type="match status" value="1"/>
</dbReference>
<feature type="region of interest" description="Disordered" evidence="1">
    <location>
        <begin position="341"/>
        <end position="401"/>
    </location>
</feature>
<feature type="region of interest" description="Disordered" evidence="1">
    <location>
        <begin position="208"/>
        <end position="307"/>
    </location>
</feature>
<gene>
    <name evidence="3" type="primary">NOL4</name>
</gene>
<evidence type="ECO:0000313" key="4">
    <source>
        <dbReference type="Proteomes" id="UP000007648"/>
    </source>
</evidence>
<dbReference type="CTD" id="8715"/>
<evidence type="ECO:0000313" key="3">
    <source>
        <dbReference type="Ensembl" id="ENSSHAP00000026967.1"/>
    </source>
</evidence>
<evidence type="ECO:0000259" key="2">
    <source>
        <dbReference type="Pfam" id="PF23079"/>
    </source>
</evidence>
<sequence length="572" mass="63319">MESDRDMYRQFQDWCLRTYGDSGKTKTVTRKKYDRIVQLLNGSESSSTDNAKFKFWVKSKGFQLGHSDEVNGGGGKQVLFVPVKTTDGVGVDEKLSLRRVAVVEDFFDIIYSMHVETGPNGEQIRKHAGQKRTYKAISESYAFLPREAVTRFLMSCSECQKRMHLNPDGADHKDNGKPPTLVTSMIDYNMPITMAYMKHMKLQLLSSQQDEDESSIESDEFDMSDSTRLSAVNSDLSSNLEERMQSPQTVPGQQDDDSAAESLNGNETVGPSSIASGGVHCREMGDTNSNGKTNLEQDEQPLNLSDSPLSAQLTSEYRIEDHSSHAKNKYKNLLISDLKMERETRENGSKSPAHSYSSYESGKNESVDRGAEDLSMNRGDEDEDDHDEQEDSEKVNETDGVEAERLKAFNSRPIPSHLTSAVAESILASACESESRNAAKRMRLDRQQDESASADKQYKQEAAQVTYSTSAVSSTQEVLYINGNGTYSYHSYRGLGGGLLNLNDASSSGPTDLSMKRQLPTSSGSSSTSSSRPQLSPTEINAVRQLVAGYRESAAFLLRSADELENLILQQN</sequence>
<feature type="compositionally biased region" description="Polar residues" evidence="1">
    <location>
        <begin position="227"/>
        <end position="252"/>
    </location>
</feature>
<dbReference type="GeneTree" id="ENSGT00940000159992"/>
<organism evidence="3 4">
    <name type="scientific">Sarcophilus harrisii</name>
    <name type="common">Tasmanian devil</name>
    <name type="synonym">Sarcophilus laniarius</name>
    <dbReference type="NCBI Taxonomy" id="9305"/>
    <lineage>
        <taxon>Eukaryota</taxon>
        <taxon>Metazoa</taxon>
        <taxon>Chordata</taxon>
        <taxon>Craniata</taxon>
        <taxon>Vertebrata</taxon>
        <taxon>Euteleostomi</taxon>
        <taxon>Mammalia</taxon>
        <taxon>Metatheria</taxon>
        <taxon>Dasyuromorphia</taxon>
        <taxon>Dasyuridae</taxon>
        <taxon>Sarcophilus</taxon>
    </lineage>
</organism>
<name>A0A7N4NTK7_SARHA</name>
<feature type="compositionally biased region" description="Basic and acidic residues" evidence="1">
    <location>
        <begin position="362"/>
        <end position="372"/>
    </location>
</feature>
<reference evidence="3" key="2">
    <citation type="submission" date="2025-08" db="UniProtKB">
        <authorList>
            <consortium name="Ensembl"/>
        </authorList>
    </citation>
    <scope>IDENTIFICATION</scope>
</reference>
<protein>
    <submittedName>
        <fullName evidence="3">Nucleolar protein 4</fullName>
    </submittedName>
</protein>
<reference evidence="3 4" key="1">
    <citation type="journal article" date="2011" name="Proc. Natl. Acad. Sci. U.S.A.">
        <title>Genetic diversity and population structure of the endangered marsupial Sarcophilus harrisii (Tasmanian devil).</title>
        <authorList>
            <person name="Miller W."/>
            <person name="Hayes V.M."/>
            <person name="Ratan A."/>
            <person name="Petersen D.C."/>
            <person name="Wittekindt N.E."/>
            <person name="Miller J."/>
            <person name="Walenz B."/>
            <person name="Knight J."/>
            <person name="Qi J."/>
            <person name="Zhao F."/>
            <person name="Wang Q."/>
            <person name="Bedoya-Reina O.C."/>
            <person name="Katiyar N."/>
            <person name="Tomsho L.P."/>
            <person name="Kasson L.M."/>
            <person name="Hardie R.A."/>
            <person name="Woodbridge P."/>
            <person name="Tindall E.A."/>
            <person name="Bertelsen M.F."/>
            <person name="Dixon D."/>
            <person name="Pyecroft S."/>
            <person name="Helgen K.M."/>
            <person name="Lesk A.M."/>
            <person name="Pringle T.H."/>
            <person name="Patterson N."/>
            <person name="Zhang Y."/>
            <person name="Kreiss A."/>
            <person name="Woods G.M."/>
            <person name="Jones M.E."/>
            <person name="Schuster S.C."/>
        </authorList>
    </citation>
    <scope>NUCLEOTIDE SEQUENCE [LARGE SCALE GENOMIC DNA]</scope>
</reference>
<proteinExistence type="predicted"/>
<feature type="compositionally biased region" description="Acidic residues" evidence="1">
    <location>
        <begin position="380"/>
        <end position="391"/>
    </location>
</feature>
<reference evidence="3" key="3">
    <citation type="submission" date="2025-09" db="UniProtKB">
        <authorList>
            <consortium name="Ensembl"/>
        </authorList>
    </citation>
    <scope>IDENTIFICATION</scope>
</reference>
<keyword evidence="4" id="KW-1185">Reference proteome</keyword>
<feature type="compositionally biased region" description="Polar residues" evidence="1">
    <location>
        <begin position="261"/>
        <end position="275"/>
    </location>
</feature>
<feature type="compositionally biased region" description="Polar residues" evidence="1">
    <location>
        <begin position="286"/>
        <end position="307"/>
    </location>
</feature>
<dbReference type="AlphaFoldDB" id="A0A7N4NTK7"/>
<dbReference type="InterPro" id="IPR039788">
    <property type="entry name" value="NOL4/NOL4L"/>
</dbReference>
<evidence type="ECO:0000256" key="1">
    <source>
        <dbReference type="SAM" id="MobiDB-lite"/>
    </source>
</evidence>
<dbReference type="Ensembl" id="ENSSHAT00000052049.1">
    <property type="protein sequence ID" value="ENSSHAP00000026967.1"/>
    <property type="gene ID" value="ENSSHAG00000022558.1"/>
</dbReference>
<dbReference type="PANTHER" id="PTHR12449:SF17">
    <property type="entry name" value="NUCLEOLAR PROTEIN 4"/>
    <property type="match status" value="1"/>
</dbReference>
<feature type="region of interest" description="Disordered" evidence="1">
    <location>
        <begin position="438"/>
        <end position="459"/>
    </location>
</feature>
<dbReference type="RefSeq" id="XP_031802321.1">
    <property type="nucleotide sequence ID" value="XM_031946461.1"/>
</dbReference>
<dbReference type="InterPro" id="IPR056549">
    <property type="entry name" value="HTH_NOL4"/>
</dbReference>
<feature type="region of interest" description="Disordered" evidence="1">
    <location>
        <begin position="507"/>
        <end position="537"/>
    </location>
</feature>
<accession>A0A7N4NTK7</accession>
<feature type="compositionally biased region" description="Basic and acidic residues" evidence="1">
    <location>
        <begin position="392"/>
        <end position="401"/>
    </location>
</feature>
<feature type="compositionally biased region" description="Basic and acidic residues" evidence="1">
    <location>
        <begin position="438"/>
        <end position="449"/>
    </location>
</feature>
<feature type="compositionally biased region" description="Polar residues" evidence="1">
    <location>
        <begin position="349"/>
        <end position="361"/>
    </location>
</feature>
<dbReference type="GeneID" id="100917482"/>
<dbReference type="Proteomes" id="UP000007648">
    <property type="component" value="Unassembled WGS sequence"/>
</dbReference>
<dbReference type="PANTHER" id="PTHR12449">
    <property type="entry name" value="DEATH DOMAIN-CONTAINING PROTEIN"/>
    <property type="match status" value="1"/>
</dbReference>
<feature type="domain" description="Nucleolar protein 4 helical" evidence="2">
    <location>
        <begin position="410"/>
        <end position="434"/>
    </location>
</feature>